<sequence>MVSLAEAASVCAHGVQDVFRWSAHPFDKDLSGDQVINSQLVGEHEVTPVLDAHGLQDSRVWPNVFLLPQFSQTVLTDERIGSGVLSREVLMEEQRRDSVLSRVIFFVERGRRPSRRERLEEPVVAIKLLRSWDKLTLRDGVLFRVAKNTLTKRKTCRSLDVLVDTEHFTKMPHAFLCPNQSAAFRNVCTLIKEPILRVLLSLSCQVWRVFKSLIRRLITRWSPRLPIAVIFGSVLDNPEVAYYDQYVQSLRKDLLEAMNLAQAVASKQLRRHTDLYNRKVRGAPVDVGDGVLLANKDLEEEREAVADVSVDSVGYRTRVWVSVLSSGTVNGVDVESVDQPEDAEIDQQCGVATIDSIDITVSELVEQASSGLSDSDPPVTEVLKTVGDGIDSVDSLAICDGSDDPLSAGLFTTDYYLDSEPQYMIILFMVFIMQFSVSSACLAINKEQQEHLLEVGWNNSQSTQSDVEKSINCCGFTQVDPNGTCDAACFRNHSCLPCAHKIQEHAGKVLHFVGGVGLFFSFTEILGMWLTYRYRNQKDPRANPGAFL</sequence>
<name>A0A6A4TVK5_SCOMX</name>
<evidence type="ECO:0000256" key="1">
    <source>
        <dbReference type="SAM" id="Phobius"/>
    </source>
</evidence>
<evidence type="ECO:0000313" key="3">
    <source>
        <dbReference type="Proteomes" id="UP000438429"/>
    </source>
</evidence>
<proteinExistence type="predicted"/>
<organism evidence="2 3">
    <name type="scientific">Scophthalmus maximus</name>
    <name type="common">Turbot</name>
    <name type="synonym">Psetta maxima</name>
    <dbReference type="NCBI Taxonomy" id="52904"/>
    <lineage>
        <taxon>Eukaryota</taxon>
        <taxon>Metazoa</taxon>
        <taxon>Chordata</taxon>
        <taxon>Craniata</taxon>
        <taxon>Vertebrata</taxon>
        <taxon>Euteleostomi</taxon>
        <taxon>Actinopterygii</taxon>
        <taxon>Neopterygii</taxon>
        <taxon>Teleostei</taxon>
        <taxon>Neoteleostei</taxon>
        <taxon>Acanthomorphata</taxon>
        <taxon>Carangaria</taxon>
        <taxon>Pleuronectiformes</taxon>
        <taxon>Pleuronectoidei</taxon>
        <taxon>Scophthalmidae</taxon>
        <taxon>Scophthalmus</taxon>
    </lineage>
</organism>
<keyword evidence="1" id="KW-0472">Membrane</keyword>
<dbReference type="EMBL" id="VEVO01000001">
    <property type="protein sequence ID" value="KAF0047710.1"/>
    <property type="molecule type" value="Genomic_DNA"/>
</dbReference>
<protein>
    <submittedName>
        <fullName evidence="2">Uncharacterized protein</fullName>
    </submittedName>
</protein>
<reference evidence="2 3" key="1">
    <citation type="submission" date="2019-06" db="EMBL/GenBank/DDBJ databases">
        <title>Draft genomes of female and male turbot (Scophthalmus maximus).</title>
        <authorList>
            <person name="Xu H."/>
            <person name="Xu X.-W."/>
            <person name="Shao C."/>
            <person name="Chen S."/>
        </authorList>
    </citation>
    <scope>NUCLEOTIDE SEQUENCE [LARGE SCALE GENOMIC DNA]</scope>
    <source>
        <strain evidence="2">Ysfricsl-2016a</strain>
        <tissue evidence="2">Blood</tissue>
    </source>
</reference>
<keyword evidence="1" id="KW-0812">Transmembrane</keyword>
<feature type="transmembrane region" description="Helical" evidence="1">
    <location>
        <begin position="423"/>
        <end position="444"/>
    </location>
</feature>
<gene>
    <name evidence="2" type="ORF">F2P81_001343</name>
</gene>
<dbReference type="AlphaFoldDB" id="A0A6A4TVK5"/>
<keyword evidence="1" id="KW-1133">Transmembrane helix</keyword>
<comment type="caution">
    <text evidence="2">The sequence shown here is derived from an EMBL/GenBank/DDBJ whole genome shotgun (WGS) entry which is preliminary data.</text>
</comment>
<accession>A0A6A4TVK5</accession>
<feature type="transmembrane region" description="Helical" evidence="1">
    <location>
        <begin position="509"/>
        <end position="532"/>
    </location>
</feature>
<dbReference type="Proteomes" id="UP000438429">
    <property type="component" value="Unassembled WGS sequence"/>
</dbReference>
<evidence type="ECO:0000313" key="2">
    <source>
        <dbReference type="EMBL" id="KAF0047710.1"/>
    </source>
</evidence>